<geneLocation type="plasmid" evidence="2 3">
    <name>pBpOF4-01</name>
</geneLocation>
<organism evidence="2 3">
    <name type="scientific">Alkalihalophilus pseudofirmus (strain ATCC BAA-2126 / JCM 17055 / OF4)</name>
    <name type="common">Bacillus pseudofirmus</name>
    <dbReference type="NCBI Taxonomy" id="398511"/>
    <lineage>
        <taxon>Bacteria</taxon>
        <taxon>Bacillati</taxon>
        <taxon>Bacillota</taxon>
        <taxon>Bacilli</taxon>
        <taxon>Bacillales</taxon>
        <taxon>Bacillaceae</taxon>
        <taxon>Alkalihalophilus</taxon>
    </lineage>
</organism>
<keyword evidence="3" id="KW-1185">Reference proteome</keyword>
<keyword evidence="2" id="KW-0614">Plasmid</keyword>
<keyword evidence="1" id="KW-1133">Transmembrane helix</keyword>
<keyword evidence="1" id="KW-0472">Membrane</keyword>
<protein>
    <submittedName>
        <fullName evidence="2">Uncharacterized protein</fullName>
    </submittedName>
</protein>
<evidence type="ECO:0000313" key="2">
    <source>
        <dbReference type="EMBL" id="ADC52139.1"/>
    </source>
</evidence>
<dbReference type="EMBL" id="CP001879">
    <property type="protein sequence ID" value="ADC52139.1"/>
    <property type="molecule type" value="Genomic_DNA"/>
</dbReference>
<dbReference type="HOGENOM" id="CLU_2714027_0_0_9"/>
<gene>
    <name evidence="2" type="ordered locus">BpOF4_20719</name>
</gene>
<dbReference type="AlphaFoldDB" id="D3G1B3"/>
<feature type="transmembrane region" description="Helical" evidence="1">
    <location>
        <begin position="33"/>
        <end position="51"/>
    </location>
</feature>
<evidence type="ECO:0000256" key="1">
    <source>
        <dbReference type="SAM" id="Phobius"/>
    </source>
</evidence>
<reference evidence="2 3" key="1">
    <citation type="journal article" date="2011" name="Environ. Microbiol.">
        <title>Genome of alkaliphilic Bacillus pseudofirmus OF4 reveals adaptations that support the ability to grow in an external pH range from 7.5 to 11.4.</title>
        <authorList>
            <person name="Janto B."/>
            <person name="Ahmed A."/>
            <person name="Ito M."/>
            <person name="Liu J."/>
            <person name="Hicks D.B."/>
            <person name="Pagni S."/>
            <person name="Fackelmayer O.J."/>
            <person name="Smith T.A."/>
            <person name="Earl J."/>
            <person name="Elbourne L.D."/>
            <person name="Hassan K."/>
            <person name="Paulsen I.T."/>
            <person name="Kolsto A.B."/>
            <person name="Tourasse N.J."/>
            <person name="Ehrlich G.D."/>
            <person name="Boissy R."/>
            <person name="Ivey D.M."/>
            <person name="Li G."/>
            <person name="Xue Y."/>
            <person name="Ma Y."/>
            <person name="Hu F.Z."/>
            <person name="Krulwich T.A."/>
        </authorList>
    </citation>
    <scope>NUCLEOTIDE SEQUENCE [LARGE SCALE GENOMIC DNA]</scope>
    <source>
        <strain evidence="3">ATCC BAA-2126 / JCM 17055 / OF4</strain>
    </source>
</reference>
<proteinExistence type="predicted"/>
<evidence type="ECO:0000313" key="3">
    <source>
        <dbReference type="Proteomes" id="UP000001544"/>
    </source>
</evidence>
<dbReference type="KEGG" id="bpf:BpOF4_20719"/>
<sequence>MNLCEYIVGIGNFNVKIKVVFANNGVDKDSKFFVFYYNDYIYMFAFVYLAIKKCTKWQLNMHATCHFKLLMQ</sequence>
<name>D3G1B3_ALKPO</name>
<dbReference type="Proteomes" id="UP000001544">
    <property type="component" value="Plasmid pBpOF4-01"/>
</dbReference>
<accession>D3G1B3</accession>
<keyword evidence="1" id="KW-0812">Transmembrane</keyword>